<proteinExistence type="predicted"/>
<dbReference type="EMBL" id="JAMWBK010000008">
    <property type="protein sequence ID" value="KAJ8903090.1"/>
    <property type="molecule type" value="Genomic_DNA"/>
</dbReference>
<dbReference type="PANTHER" id="PTHR15852">
    <property type="entry name" value="PLASTID TRANSCRIPTIONALLY ACTIVE PROTEIN"/>
    <property type="match status" value="1"/>
</dbReference>
<gene>
    <name evidence="1" type="ORF">NDN08_006405</name>
</gene>
<accession>A0AAV8UKK8</accession>
<comment type="caution">
    <text evidence="1">The sequence shown here is derived from an EMBL/GenBank/DDBJ whole genome shotgun (WGS) entry which is preliminary data.</text>
</comment>
<dbReference type="PANTHER" id="PTHR15852:SF54">
    <property type="entry name" value="PROTEIN SSUH2 HOMOLOG"/>
    <property type="match status" value="1"/>
</dbReference>
<sequence length="154" mass="16395">MGMIGFISGYVGVAKGGRRVCACRRRVEVVRGLEEEGSTCSRRNFLDIVKSAGFGVVLTGCAKDVRAAGEDGEDFCKNCGGKGMVVCDLCSGTGFWRATANSDVRLRYKGVVCPTCEGKGELICGVCLGTGEGNTRGMLRRRKLQPVEGRTLQS</sequence>
<dbReference type="SUPFAM" id="SSF57938">
    <property type="entry name" value="DnaJ/Hsp40 cysteine-rich domain"/>
    <property type="match status" value="1"/>
</dbReference>
<keyword evidence="2" id="KW-1185">Reference proteome</keyword>
<dbReference type="AlphaFoldDB" id="A0AAV8UKK8"/>
<reference evidence="1 2" key="1">
    <citation type="journal article" date="2023" name="Nat. Commun.">
        <title>Origin of minicircular mitochondrial genomes in red algae.</title>
        <authorList>
            <person name="Lee Y."/>
            <person name="Cho C.H."/>
            <person name="Lee Y.M."/>
            <person name="Park S.I."/>
            <person name="Yang J.H."/>
            <person name="West J.A."/>
            <person name="Bhattacharya D."/>
            <person name="Yoon H.S."/>
        </authorList>
    </citation>
    <scope>NUCLEOTIDE SEQUENCE [LARGE SCALE GENOMIC DNA]</scope>
    <source>
        <strain evidence="1 2">CCMP1338</strain>
        <tissue evidence="1">Whole cell</tissue>
    </source>
</reference>
<evidence type="ECO:0008006" key="3">
    <source>
        <dbReference type="Google" id="ProtNLM"/>
    </source>
</evidence>
<evidence type="ECO:0000313" key="2">
    <source>
        <dbReference type="Proteomes" id="UP001157974"/>
    </source>
</evidence>
<protein>
    <recommendedName>
        <fullName evidence="3">CR-type domain-containing protein</fullName>
    </recommendedName>
</protein>
<dbReference type="Proteomes" id="UP001157974">
    <property type="component" value="Unassembled WGS sequence"/>
</dbReference>
<name>A0AAV8UKK8_9RHOD</name>
<evidence type="ECO:0000313" key="1">
    <source>
        <dbReference type="EMBL" id="KAJ8903090.1"/>
    </source>
</evidence>
<organism evidence="1 2">
    <name type="scientific">Rhodosorus marinus</name>
    <dbReference type="NCBI Taxonomy" id="101924"/>
    <lineage>
        <taxon>Eukaryota</taxon>
        <taxon>Rhodophyta</taxon>
        <taxon>Stylonematophyceae</taxon>
        <taxon>Stylonematales</taxon>
        <taxon>Stylonemataceae</taxon>
        <taxon>Rhodosorus</taxon>
    </lineage>
</organism>
<dbReference type="InterPro" id="IPR036410">
    <property type="entry name" value="HSP_DnaJ_Cys-rich_dom_sf"/>
</dbReference>